<evidence type="ECO:0008006" key="5">
    <source>
        <dbReference type="Google" id="ProtNLM"/>
    </source>
</evidence>
<reference evidence="3 4" key="1">
    <citation type="journal article" date="2016" name="Nat. Commun.">
        <title>Thousands of microbial genomes shed light on interconnected biogeochemical processes in an aquifer system.</title>
        <authorList>
            <person name="Anantharaman K."/>
            <person name="Brown C.T."/>
            <person name="Hug L.A."/>
            <person name="Sharon I."/>
            <person name="Castelle C.J."/>
            <person name="Probst A.J."/>
            <person name="Thomas B.C."/>
            <person name="Singh A."/>
            <person name="Wilkins M.J."/>
            <person name="Karaoz U."/>
            <person name="Brodie E.L."/>
            <person name="Williams K.H."/>
            <person name="Hubbard S.S."/>
            <person name="Banfield J.F."/>
        </authorList>
    </citation>
    <scope>NUCLEOTIDE SEQUENCE [LARGE SCALE GENOMIC DNA]</scope>
</reference>
<gene>
    <name evidence="3" type="ORF">A2693_03575</name>
</gene>
<proteinExistence type="inferred from homology"/>
<dbReference type="PANTHER" id="PTHR21198">
    <property type="entry name" value="GLUTAMATE RACEMASE"/>
    <property type="match status" value="1"/>
</dbReference>
<evidence type="ECO:0000313" key="4">
    <source>
        <dbReference type="Proteomes" id="UP000178577"/>
    </source>
</evidence>
<dbReference type="SUPFAM" id="SSF53681">
    <property type="entry name" value="Aspartate/glutamate racemase"/>
    <property type="match status" value="2"/>
</dbReference>
<organism evidence="3 4">
    <name type="scientific">Candidatus Curtissbacteria bacterium RIFCSPHIGHO2_01_FULL_40_12</name>
    <dbReference type="NCBI Taxonomy" id="1797710"/>
    <lineage>
        <taxon>Bacteria</taxon>
        <taxon>Candidatus Curtissiibacteriota</taxon>
    </lineage>
</organism>
<dbReference type="InterPro" id="IPR033134">
    <property type="entry name" value="Asp/Glu_racemase_AS_2"/>
</dbReference>
<dbReference type="InterPro" id="IPR001920">
    <property type="entry name" value="Asp/Glu_race"/>
</dbReference>
<comment type="similarity">
    <text evidence="1">Belongs to the aspartate/glutamate racemases family.</text>
</comment>
<accession>A0A1F5G9J6</accession>
<name>A0A1F5G9J6_9BACT</name>
<dbReference type="Pfam" id="PF01177">
    <property type="entry name" value="Asp_Glu_race"/>
    <property type="match status" value="1"/>
</dbReference>
<comment type="caution">
    <text evidence="3">The sequence shown here is derived from an EMBL/GenBank/DDBJ whole genome shotgun (WGS) entry which is preliminary data.</text>
</comment>
<dbReference type="Gene3D" id="3.40.50.1860">
    <property type="match status" value="2"/>
</dbReference>
<dbReference type="EMBL" id="MFAY01000035">
    <property type="protein sequence ID" value="OGD88542.1"/>
    <property type="molecule type" value="Genomic_DNA"/>
</dbReference>
<keyword evidence="2" id="KW-0413">Isomerase</keyword>
<dbReference type="NCBIfam" id="TIGR00035">
    <property type="entry name" value="asp_race"/>
    <property type="match status" value="1"/>
</dbReference>
<dbReference type="GO" id="GO:0047661">
    <property type="term" value="F:amino-acid racemase activity"/>
    <property type="evidence" value="ECO:0007669"/>
    <property type="project" value="InterPro"/>
</dbReference>
<dbReference type="AlphaFoldDB" id="A0A1F5G9J6"/>
<dbReference type="PROSITE" id="PS00924">
    <property type="entry name" value="ASP_GLU_RACEMASE_2"/>
    <property type="match status" value="1"/>
</dbReference>
<dbReference type="PANTHER" id="PTHR21198:SF7">
    <property type="entry name" value="ASPARTATE-GLUTAMATE RACEMASE FAMILY"/>
    <property type="match status" value="1"/>
</dbReference>
<dbReference type="Proteomes" id="UP000178577">
    <property type="component" value="Unassembled WGS sequence"/>
</dbReference>
<sequence length="250" mass="27226">MNRTRQPASFFVAKNMNKQVVQQSVICILGGMGPQASARLLKLLVDKAAREFGAKNDDEFPEIIVDSVPVPDFISDSKNVTKVKEELIKRVKLLDKFNPSCFGIACNTAHILLSDLQQVTKTPFVSIVDEIAEEIKASGFNKVGLLASPTTIATNLFGDRLSQSEIEIIVPTDDQTGKVEGVIRRVLAGRQSNKDGKLLATVADSLIKNGAQGIILGCTELPLIFPKNFPMPVFDSLEILAKALLNISYN</sequence>
<protein>
    <recommendedName>
        <fullName evidence="5">Aspartate racemase</fullName>
    </recommendedName>
</protein>
<evidence type="ECO:0000313" key="3">
    <source>
        <dbReference type="EMBL" id="OGD88542.1"/>
    </source>
</evidence>
<evidence type="ECO:0000256" key="2">
    <source>
        <dbReference type="ARBA" id="ARBA00023235"/>
    </source>
</evidence>
<dbReference type="InterPro" id="IPR015942">
    <property type="entry name" value="Asp/Glu/hydantoin_racemase"/>
</dbReference>
<evidence type="ECO:0000256" key="1">
    <source>
        <dbReference type="ARBA" id="ARBA00007847"/>
    </source>
</evidence>
<dbReference type="InterPro" id="IPR004380">
    <property type="entry name" value="Asp_race"/>
</dbReference>